<reference evidence="1" key="1">
    <citation type="submission" date="2014-11" db="EMBL/GenBank/DDBJ databases">
        <authorList>
            <person name="Amaro Gonzalez C."/>
        </authorList>
    </citation>
    <scope>NUCLEOTIDE SEQUENCE</scope>
</reference>
<proteinExistence type="predicted"/>
<evidence type="ECO:0000313" key="1">
    <source>
        <dbReference type="EMBL" id="JAH37664.1"/>
    </source>
</evidence>
<dbReference type="EMBL" id="GBXM01070913">
    <property type="protein sequence ID" value="JAH37664.1"/>
    <property type="molecule type" value="Transcribed_RNA"/>
</dbReference>
<protein>
    <submittedName>
        <fullName evidence="1">Uncharacterized protein</fullName>
    </submittedName>
</protein>
<name>A0A0E9S8A2_ANGAN</name>
<accession>A0A0E9S8A2</accession>
<dbReference type="AlphaFoldDB" id="A0A0E9S8A2"/>
<sequence>MLVSSSGISEWDTYFSFPRCDQNQNNLSDCRRKFTEDNLINLV</sequence>
<reference evidence="1" key="2">
    <citation type="journal article" date="2015" name="Fish Shellfish Immunol.">
        <title>Early steps in the European eel (Anguilla anguilla)-Vibrio vulnificus interaction in the gills: Role of the RtxA13 toxin.</title>
        <authorList>
            <person name="Callol A."/>
            <person name="Pajuelo D."/>
            <person name="Ebbesson L."/>
            <person name="Teles M."/>
            <person name="MacKenzie S."/>
            <person name="Amaro C."/>
        </authorList>
    </citation>
    <scope>NUCLEOTIDE SEQUENCE</scope>
</reference>
<organism evidence="1">
    <name type="scientific">Anguilla anguilla</name>
    <name type="common">European freshwater eel</name>
    <name type="synonym">Muraena anguilla</name>
    <dbReference type="NCBI Taxonomy" id="7936"/>
    <lineage>
        <taxon>Eukaryota</taxon>
        <taxon>Metazoa</taxon>
        <taxon>Chordata</taxon>
        <taxon>Craniata</taxon>
        <taxon>Vertebrata</taxon>
        <taxon>Euteleostomi</taxon>
        <taxon>Actinopterygii</taxon>
        <taxon>Neopterygii</taxon>
        <taxon>Teleostei</taxon>
        <taxon>Anguilliformes</taxon>
        <taxon>Anguillidae</taxon>
        <taxon>Anguilla</taxon>
    </lineage>
</organism>